<evidence type="ECO:0000256" key="5">
    <source>
        <dbReference type="ARBA" id="ARBA00023014"/>
    </source>
</evidence>
<sequence length="162" mass="17699">MLVEPSDAVMVQHDYLDLLSGERVEDVAANTYDVMEYLDTHRLVGEMDTRESSETLTYHGHCHQKSVKKDHHAVGALRRAGYEVDPLDSGCCGMAGSFGYEAEHTSMSDAIGDVLFEQVAESDGDRVVAPGASCRTQLGDRDADAERPPTPVEMLARSVRSP</sequence>
<evidence type="ECO:0000256" key="6">
    <source>
        <dbReference type="SAM" id="MobiDB-lite"/>
    </source>
</evidence>
<proteinExistence type="predicted"/>
<dbReference type="Proteomes" id="UP000016986">
    <property type="component" value="Unassembled WGS sequence"/>
</dbReference>
<dbReference type="Pfam" id="PF02754">
    <property type="entry name" value="CCG"/>
    <property type="match status" value="1"/>
</dbReference>
<keyword evidence="2" id="KW-0479">Metal-binding</keyword>
<evidence type="ECO:0000256" key="3">
    <source>
        <dbReference type="ARBA" id="ARBA00022737"/>
    </source>
</evidence>
<dbReference type="AlphaFoldDB" id="U2YHC0"/>
<dbReference type="PANTHER" id="PTHR32479:SF19">
    <property type="entry name" value="ANAEROBIC GLYCEROL-3-PHOSPHATE DEHYDROGENASE SUBUNIT C"/>
    <property type="match status" value="1"/>
</dbReference>
<protein>
    <submittedName>
        <fullName evidence="8">Fe-S protein, homolog of lactate dehydrogenase SO1521</fullName>
    </submittedName>
</protein>
<evidence type="ECO:0000313" key="8">
    <source>
        <dbReference type="EMBL" id="GAD53851.1"/>
    </source>
</evidence>
<gene>
    <name evidence="8" type="ORF">MBEHAL_2611</name>
</gene>
<feature type="region of interest" description="Disordered" evidence="6">
    <location>
        <begin position="127"/>
        <end position="162"/>
    </location>
</feature>
<keyword evidence="9" id="KW-1185">Reference proteome</keyword>
<keyword evidence="1" id="KW-0004">4Fe-4S</keyword>
<evidence type="ECO:0000256" key="2">
    <source>
        <dbReference type="ARBA" id="ARBA00022723"/>
    </source>
</evidence>
<evidence type="ECO:0000259" key="7">
    <source>
        <dbReference type="Pfam" id="PF02754"/>
    </source>
</evidence>
<feature type="compositionally biased region" description="Basic and acidic residues" evidence="6">
    <location>
        <begin position="138"/>
        <end position="147"/>
    </location>
</feature>
<name>U2YHC0_9EURY</name>
<evidence type="ECO:0000313" key="9">
    <source>
        <dbReference type="Proteomes" id="UP000016986"/>
    </source>
</evidence>
<organism evidence="8 9">
    <name type="scientific">Halarchaeum acidiphilum MH1-52-1</name>
    <dbReference type="NCBI Taxonomy" id="1261545"/>
    <lineage>
        <taxon>Archaea</taxon>
        <taxon>Methanobacteriati</taxon>
        <taxon>Methanobacteriota</taxon>
        <taxon>Stenosarchaea group</taxon>
        <taxon>Halobacteria</taxon>
        <taxon>Halobacteriales</taxon>
        <taxon>Halobacteriaceae</taxon>
    </lineage>
</organism>
<reference evidence="8 9" key="1">
    <citation type="submission" date="2013-09" db="EMBL/GenBank/DDBJ databases">
        <title>Whole genome sequencing of Halarchaeum acidiphilum strain MH1-52-1.</title>
        <authorList>
            <person name="Shimane Y."/>
            <person name="Minegishi H."/>
            <person name="Nishi S."/>
            <person name="Echigo A."/>
            <person name="Shuto A."/>
            <person name="Konishi M."/>
            <person name="Ito T."/>
            <person name="Ohkuma M."/>
            <person name="Ohta Y."/>
            <person name="Nagano Y."/>
            <person name="Tsubouchi T."/>
            <person name="Mori K."/>
            <person name="Usui K."/>
            <person name="Kamekura M."/>
            <person name="Usami R."/>
            <person name="Takaki Y."/>
            <person name="Hatada Y."/>
        </authorList>
    </citation>
    <scope>NUCLEOTIDE SEQUENCE [LARGE SCALE GENOMIC DNA]</scope>
    <source>
        <strain evidence="8 9">JCM 16109</strain>
    </source>
</reference>
<dbReference type="eggNOG" id="arCOG00336">
    <property type="taxonomic scope" value="Archaea"/>
</dbReference>
<comment type="caution">
    <text evidence="8">The sequence shown here is derived from an EMBL/GenBank/DDBJ whole genome shotgun (WGS) entry which is preliminary data.</text>
</comment>
<dbReference type="EMBL" id="BATA01000113">
    <property type="protein sequence ID" value="GAD53851.1"/>
    <property type="molecule type" value="Genomic_DNA"/>
</dbReference>
<accession>U2YHC0</accession>
<dbReference type="GO" id="GO:0016491">
    <property type="term" value="F:oxidoreductase activity"/>
    <property type="evidence" value="ECO:0007669"/>
    <property type="project" value="UniProtKB-ARBA"/>
</dbReference>
<evidence type="ECO:0000256" key="4">
    <source>
        <dbReference type="ARBA" id="ARBA00023004"/>
    </source>
</evidence>
<dbReference type="GO" id="GO:0046872">
    <property type="term" value="F:metal ion binding"/>
    <property type="evidence" value="ECO:0007669"/>
    <property type="project" value="UniProtKB-KW"/>
</dbReference>
<dbReference type="InterPro" id="IPR004017">
    <property type="entry name" value="Cys_rich_dom"/>
</dbReference>
<dbReference type="PANTHER" id="PTHR32479">
    <property type="entry name" value="GLYCOLATE OXIDASE IRON-SULFUR SUBUNIT"/>
    <property type="match status" value="1"/>
</dbReference>
<keyword evidence="4" id="KW-0408">Iron</keyword>
<dbReference type="GO" id="GO:0051539">
    <property type="term" value="F:4 iron, 4 sulfur cluster binding"/>
    <property type="evidence" value="ECO:0007669"/>
    <property type="project" value="UniProtKB-KW"/>
</dbReference>
<keyword evidence="5" id="KW-0411">Iron-sulfur</keyword>
<feature type="domain" description="Cysteine-rich" evidence="7">
    <location>
        <begin position="57"/>
        <end position="138"/>
    </location>
</feature>
<evidence type="ECO:0000256" key="1">
    <source>
        <dbReference type="ARBA" id="ARBA00022485"/>
    </source>
</evidence>
<keyword evidence="3" id="KW-0677">Repeat</keyword>